<organism evidence="4 5">
    <name type="scientific">Westerdykella ornata</name>
    <dbReference type="NCBI Taxonomy" id="318751"/>
    <lineage>
        <taxon>Eukaryota</taxon>
        <taxon>Fungi</taxon>
        <taxon>Dikarya</taxon>
        <taxon>Ascomycota</taxon>
        <taxon>Pezizomycotina</taxon>
        <taxon>Dothideomycetes</taxon>
        <taxon>Pleosporomycetidae</taxon>
        <taxon>Pleosporales</taxon>
        <taxon>Sporormiaceae</taxon>
        <taxon>Westerdykella</taxon>
    </lineage>
</organism>
<reference evidence="4" key="1">
    <citation type="journal article" date="2020" name="Stud. Mycol.">
        <title>101 Dothideomycetes genomes: a test case for predicting lifestyles and emergence of pathogens.</title>
        <authorList>
            <person name="Haridas S."/>
            <person name="Albert R."/>
            <person name="Binder M."/>
            <person name="Bloem J."/>
            <person name="Labutti K."/>
            <person name="Salamov A."/>
            <person name="Andreopoulos B."/>
            <person name="Baker S."/>
            <person name="Barry K."/>
            <person name="Bills G."/>
            <person name="Bluhm B."/>
            <person name="Cannon C."/>
            <person name="Castanera R."/>
            <person name="Culley D."/>
            <person name="Daum C."/>
            <person name="Ezra D."/>
            <person name="Gonzalez J."/>
            <person name="Henrissat B."/>
            <person name="Kuo A."/>
            <person name="Liang C."/>
            <person name="Lipzen A."/>
            <person name="Lutzoni F."/>
            <person name="Magnuson J."/>
            <person name="Mondo S."/>
            <person name="Nolan M."/>
            <person name="Ohm R."/>
            <person name="Pangilinan J."/>
            <person name="Park H.-J."/>
            <person name="Ramirez L."/>
            <person name="Alfaro M."/>
            <person name="Sun H."/>
            <person name="Tritt A."/>
            <person name="Yoshinaga Y."/>
            <person name="Zwiers L.-H."/>
            <person name="Turgeon B."/>
            <person name="Goodwin S."/>
            <person name="Spatafora J."/>
            <person name="Crous P."/>
            <person name="Grigoriev I."/>
        </authorList>
    </citation>
    <scope>NUCLEOTIDE SEQUENCE</scope>
    <source>
        <strain evidence="4">CBS 379.55</strain>
    </source>
</reference>
<dbReference type="InterPro" id="IPR036864">
    <property type="entry name" value="Zn2-C6_fun-type_DNA-bd_sf"/>
</dbReference>
<evidence type="ECO:0000313" key="5">
    <source>
        <dbReference type="Proteomes" id="UP000800097"/>
    </source>
</evidence>
<dbReference type="GO" id="GO:0008270">
    <property type="term" value="F:zinc ion binding"/>
    <property type="evidence" value="ECO:0007669"/>
    <property type="project" value="InterPro"/>
</dbReference>
<protein>
    <recommendedName>
        <fullName evidence="3">Zn(2)-C6 fungal-type domain-containing protein</fullName>
    </recommendedName>
</protein>
<dbReference type="Proteomes" id="UP000800097">
    <property type="component" value="Unassembled WGS sequence"/>
</dbReference>
<sequence length="505" mass="54434">MNAAMATDRCLDSTSALSRGLEQEAQDWSKLSISDDELLDPFFQAGNVDEPPANSFDELFQDYIELNEGNQSFPQVSAAEVLTESCSLAAHVYSVSNVANNAFYEVDPDLNRVHSPLPQVDTSFEAANDQFSQFDTAFTALSRCSDTSASDHHFHESFSRLDSVPEDNVASLPASTCEGPSPGIPFSWESNTIPSTAATSLGEWDTIPAEAPQTEVACLPQLGNSFPTVGRCPMSSSAPGPIYTPSFDIRDILASQLIGINEKRLQRPKSTAPGISEEAPLRPIPVSQKRSIAPGIGMSSANITQKSQSELSAVHGINISQPNRRSSCNTNMRRRQRQASLVPTGSSSLPYTLPNSSHNSAAETRLSKSSLANPSHTSTPLNIIQYQPRPGTTTLAPSSAPANTGSQPKGRIGPLKLEQRREAAEMRKIGACTNCRQRKAKCDSGTPCQSCLKRLGFALLEIHPCVHVRPPMSPSVKSSPFLASLDGRLDDIRLEPSTPLEEVNI</sequence>
<feature type="domain" description="Zn(2)-C6 fungal-type" evidence="3">
    <location>
        <begin position="431"/>
        <end position="467"/>
    </location>
</feature>
<feature type="region of interest" description="Disordered" evidence="2">
    <location>
        <begin position="315"/>
        <end position="413"/>
    </location>
</feature>
<dbReference type="SUPFAM" id="SSF57701">
    <property type="entry name" value="Zn2/Cys6 DNA-binding domain"/>
    <property type="match status" value="1"/>
</dbReference>
<dbReference type="GO" id="GO:0000981">
    <property type="term" value="F:DNA-binding transcription factor activity, RNA polymerase II-specific"/>
    <property type="evidence" value="ECO:0007669"/>
    <property type="project" value="InterPro"/>
</dbReference>
<accession>A0A6A6JYQ5</accession>
<proteinExistence type="predicted"/>
<dbReference type="GeneID" id="54552663"/>
<keyword evidence="1" id="KW-0539">Nucleus</keyword>
<evidence type="ECO:0000256" key="1">
    <source>
        <dbReference type="ARBA" id="ARBA00023242"/>
    </source>
</evidence>
<dbReference type="Pfam" id="PF00172">
    <property type="entry name" value="Zn_clus"/>
    <property type="match status" value="1"/>
</dbReference>
<dbReference type="PANTHER" id="PTHR35392">
    <property type="entry name" value="ZN(II)2CYS6 TRANSCRIPTION FACTOR (EUROFUNG)-RELATED-RELATED"/>
    <property type="match status" value="1"/>
</dbReference>
<evidence type="ECO:0000313" key="4">
    <source>
        <dbReference type="EMBL" id="KAF2280886.1"/>
    </source>
</evidence>
<gene>
    <name evidence="4" type="ORF">EI97DRAFT_438315</name>
</gene>
<dbReference type="RefSeq" id="XP_033658423.1">
    <property type="nucleotide sequence ID" value="XM_033799488.1"/>
</dbReference>
<keyword evidence="5" id="KW-1185">Reference proteome</keyword>
<dbReference type="SMART" id="SM00066">
    <property type="entry name" value="GAL4"/>
    <property type="match status" value="1"/>
</dbReference>
<dbReference type="InterPro" id="IPR001138">
    <property type="entry name" value="Zn2Cys6_DnaBD"/>
</dbReference>
<dbReference type="CDD" id="cd00067">
    <property type="entry name" value="GAL4"/>
    <property type="match status" value="1"/>
</dbReference>
<dbReference type="OrthoDB" id="3921198at2759"/>
<dbReference type="EMBL" id="ML986484">
    <property type="protein sequence ID" value="KAF2280886.1"/>
    <property type="molecule type" value="Genomic_DNA"/>
</dbReference>
<feature type="region of interest" description="Disordered" evidence="2">
    <location>
        <begin position="264"/>
        <end position="287"/>
    </location>
</feature>
<dbReference type="InterPro" id="IPR052973">
    <property type="entry name" value="Fungal_sec-metab_reg_TF"/>
</dbReference>
<name>A0A6A6JYQ5_WESOR</name>
<dbReference type="AlphaFoldDB" id="A0A6A6JYQ5"/>
<dbReference type="PROSITE" id="PS50048">
    <property type="entry name" value="ZN2_CY6_FUNGAL_2"/>
    <property type="match status" value="1"/>
</dbReference>
<feature type="compositionally biased region" description="Polar residues" evidence="2">
    <location>
        <begin position="338"/>
        <end position="407"/>
    </location>
</feature>
<evidence type="ECO:0000259" key="3">
    <source>
        <dbReference type="PROSITE" id="PS50048"/>
    </source>
</evidence>
<evidence type="ECO:0000256" key="2">
    <source>
        <dbReference type="SAM" id="MobiDB-lite"/>
    </source>
</evidence>
<feature type="compositionally biased region" description="Polar residues" evidence="2">
    <location>
        <begin position="318"/>
        <end position="331"/>
    </location>
</feature>
<dbReference type="Gene3D" id="4.10.240.10">
    <property type="entry name" value="Zn(2)-C6 fungal-type DNA-binding domain"/>
    <property type="match status" value="1"/>
</dbReference>